<evidence type="ECO:0000313" key="2">
    <source>
        <dbReference type="Proteomes" id="UP000646548"/>
    </source>
</evidence>
<sequence>MRVLKVWWQQNLKLRLCWSSRLEEVLCSTNKGRPPTCTPTDPPTDTHTHTHQHLQKDIVTLQLCPVEAGICSPSDECVQQYIKPSQLCFVPLTFFTVQICSKLFFCTSVNIVLSQILT</sequence>
<accession>A0A834FRG0</accession>
<dbReference type="EMBL" id="WKFB01000015">
    <property type="protein sequence ID" value="KAF6739108.1"/>
    <property type="molecule type" value="Genomic_DNA"/>
</dbReference>
<evidence type="ECO:0000313" key="1">
    <source>
        <dbReference type="EMBL" id="KAF6739108.1"/>
    </source>
</evidence>
<comment type="caution">
    <text evidence="1">The sequence shown here is derived from an EMBL/GenBank/DDBJ whole genome shotgun (WGS) entry which is preliminary data.</text>
</comment>
<dbReference type="Proteomes" id="UP000646548">
    <property type="component" value="Unassembled WGS sequence"/>
</dbReference>
<organism evidence="1 2">
    <name type="scientific">Oryzias melastigma</name>
    <name type="common">Marine medaka</name>
    <dbReference type="NCBI Taxonomy" id="30732"/>
    <lineage>
        <taxon>Eukaryota</taxon>
        <taxon>Metazoa</taxon>
        <taxon>Chordata</taxon>
        <taxon>Craniata</taxon>
        <taxon>Vertebrata</taxon>
        <taxon>Euteleostomi</taxon>
        <taxon>Actinopterygii</taxon>
        <taxon>Neopterygii</taxon>
        <taxon>Teleostei</taxon>
        <taxon>Neoteleostei</taxon>
        <taxon>Acanthomorphata</taxon>
        <taxon>Ovalentaria</taxon>
        <taxon>Atherinomorphae</taxon>
        <taxon>Beloniformes</taxon>
        <taxon>Adrianichthyidae</taxon>
        <taxon>Oryziinae</taxon>
        <taxon>Oryzias</taxon>
    </lineage>
</organism>
<dbReference type="AlphaFoldDB" id="A0A834FRG0"/>
<proteinExistence type="predicted"/>
<gene>
    <name evidence="1" type="ORF">FQA47_001457</name>
</gene>
<protein>
    <submittedName>
        <fullName evidence="1">Uncharacterized protein</fullName>
    </submittedName>
</protein>
<reference evidence="1" key="1">
    <citation type="journal article" name="BMC Genomics">
        <title>Long-read sequencing and de novo genome assembly of marine medaka (Oryzias melastigma).</title>
        <authorList>
            <person name="Liang P."/>
            <person name="Saqib H.S.A."/>
            <person name="Ni X."/>
            <person name="Shen Y."/>
        </authorList>
    </citation>
    <scope>NUCLEOTIDE SEQUENCE</scope>
    <source>
        <strain evidence="1">Bigg-433</strain>
    </source>
</reference>
<name>A0A834FRG0_ORYME</name>